<organism evidence="7 8">
    <name type="scientific">Perkinsus olseni</name>
    <name type="common">Perkinsus atlanticus</name>
    <dbReference type="NCBI Taxonomy" id="32597"/>
    <lineage>
        <taxon>Eukaryota</taxon>
        <taxon>Sar</taxon>
        <taxon>Alveolata</taxon>
        <taxon>Perkinsozoa</taxon>
        <taxon>Perkinsea</taxon>
        <taxon>Perkinsida</taxon>
        <taxon>Perkinsidae</taxon>
        <taxon>Perkinsus</taxon>
    </lineage>
</organism>
<dbReference type="InterPro" id="IPR039657">
    <property type="entry name" value="Dimethylallyltransferase"/>
</dbReference>
<dbReference type="GO" id="GO:0005524">
    <property type="term" value="F:ATP binding"/>
    <property type="evidence" value="ECO:0007669"/>
    <property type="project" value="UniProtKB-KW"/>
</dbReference>
<evidence type="ECO:0000256" key="2">
    <source>
        <dbReference type="ARBA" id="ARBA00022679"/>
    </source>
</evidence>
<keyword evidence="2 5" id="KW-0808">Transferase</keyword>
<evidence type="ECO:0000256" key="4">
    <source>
        <dbReference type="ARBA" id="ARBA00022840"/>
    </source>
</evidence>
<protein>
    <recommendedName>
        <fullName evidence="9">tRNA dimethylallyltransferase</fullName>
    </recommendedName>
</protein>
<evidence type="ECO:0000313" key="7">
    <source>
        <dbReference type="EMBL" id="KAF4664912.1"/>
    </source>
</evidence>
<name>A0A7J6M036_PEROL</name>
<evidence type="ECO:0000256" key="3">
    <source>
        <dbReference type="ARBA" id="ARBA00022741"/>
    </source>
</evidence>
<sequence>MPDLPSGLVVFVIGATGVGKTKIALDLAARLDGEIVGADSIQIYKGFDVASAKPTREQMASVPHHLVDSIGAAEEYNVSRYVREATGKIQEIQARGRTPIVVGGGTVQYVTALLWPMSAVEHSDAVPSTRSSDQDTPSSVGSSDALYEELRAVNPTAAAKLHPHDVRRIKRCLELGEVTVEMGALRYPRARVIWLTCDDKDVYRKRVADRVDCMVADGLKEELTTLVVPGVKSGALGWNRGPLQGIGYKEFREWVENPTAESWDRCIDRVKTGTVKYSRQQVKWIRNKIEPHIEVCKVDTSDFEAASAASWPGMLASAVEFVRREPRAVREASKDEWKKYDCEICGKEGINGPNEWEQHLGSKLHKSRKRKAKQAALQAERSDSTT</sequence>
<dbReference type="GO" id="GO:0052381">
    <property type="term" value="F:tRNA dimethylallyltransferase activity"/>
    <property type="evidence" value="ECO:0007669"/>
    <property type="project" value="InterPro"/>
</dbReference>
<dbReference type="AlphaFoldDB" id="A0A7J6M036"/>
<dbReference type="GO" id="GO:0006400">
    <property type="term" value="P:tRNA modification"/>
    <property type="evidence" value="ECO:0007669"/>
    <property type="project" value="TreeGrafter"/>
</dbReference>
<gene>
    <name evidence="7" type="ORF">FOZ61_000373</name>
</gene>
<dbReference type="InterPro" id="IPR018022">
    <property type="entry name" value="IPT"/>
</dbReference>
<feature type="compositionally biased region" description="Basic residues" evidence="6">
    <location>
        <begin position="362"/>
        <end position="373"/>
    </location>
</feature>
<keyword evidence="4 5" id="KW-0067">ATP-binding</keyword>
<evidence type="ECO:0008006" key="9">
    <source>
        <dbReference type="Google" id="ProtNLM"/>
    </source>
</evidence>
<keyword evidence="3 5" id="KW-0547">Nucleotide-binding</keyword>
<dbReference type="SUPFAM" id="SSF52540">
    <property type="entry name" value="P-loop containing nucleoside triphosphate hydrolases"/>
    <property type="match status" value="2"/>
</dbReference>
<dbReference type="NCBIfam" id="TIGR00174">
    <property type="entry name" value="miaA"/>
    <property type="match status" value="1"/>
</dbReference>
<dbReference type="Gene3D" id="3.40.50.300">
    <property type="entry name" value="P-loop containing nucleotide triphosphate hydrolases"/>
    <property type="match status" value="1"/>
</dbReference>
<evidence type="ECO:0000313" key="8">
    <source>
        <dbReference type="Proteomes" id="UP000570595"/>
    </source>
</evidence>
<dbReference type="PANTHER" id="PTHR11088:SF89">
    <property type="entry name" value="TRNA DIMETHYLALLYLTRANSFERASE"/>
    <property type="match status" value="1"/>
</dbReference>
<feature type="region of interest" description="Disordered" evidence="6">
    <location>
        <begin position="351"/>
        <end position="386"/>
    </location>
</feature>
<accession>A0A7J6M036</accession>
<evidence type="ECO:0000256" key="5">
    <source>
        <dbReference type="RuleBase" id="RU003785"/>
    </source>
</evidence>
<dbReference type="PANTHER" id="PTHR11088">
    <property type="entry name" value="TRNA DIMETHYLALLYLTRANSFERASE"/>
    <property type="match status" value="1"/>
</dbReference>
<evidence type="ECO:0000256" key="6">
    <source>
        <dbReference type="SAM" id="MobiDB-lite"/>
    </source>
</evidence>
<dbReference type="Gene3D" id="3.30.160.60">
    <property type="entry name" value="Classic Zinc Finger"/>
    <property type="match status" value="1"/>
</dbReference>
<proteinExistence type="inferred from homology"/>
<dbReference type="GO" id="GO:0005739">
    <property type="term" value="C:mitochondrion"/>
    <property type="evidence" value="ECO:0007669"/>
    <property type="project" value="TreeGrafter"/>
</dbReference>
<reference evidence="7 8" key="1">
    <citation type="submission" date="2020-04" db="EMBL/GenBank/DDBJ databases">
        <title>Perkinsus olseni comparative genomics.</title>
        <authorList>
            <person name="Bogema D.R."/>
        </authorList>
    </citation>
    <scope>NUCLEOTIDE SEQUENCE [LARGE SCALE GENOMIC DNA]</scope>
    <source>
        <strain evidence="7">ATCC PRA-179</strain>
    </source>
</reference>
<dbReference type="EMBL" id="JABAHT010000106">
    <property type="protein sequence ID" value="KAF4664912.1"/>
    <property type="molecule type" value="Genomic_DNA"/>
</dbReference>
<comment type="caution">
    <text evidence="7">The sequence shown here is derived from an EMBL/GenBank/DDBJ whole genome shotgun (WGS) entry which is preliminary data.</text>
</comment>
<dbReference type="OrthoDB" id="775260at2759"/>
<evidence type="ECO:0000256" key="1">
    <source>
        <dbReference type="ARBA" id="ARBA00005842"/>
    </source>
</evidence>
<dbReference type="HAMAP" id="MF_00185">
    <property type="entry name" value="IPP_trans"/>
    <property type="match status" value="1"/>
</dbReference>
<dbReference type="InterPro" id="IPR027417">
    <property type="entry name" value="P-loop_NTPase"/>
</dbReference>
<dbReference type="Pfam" id="PF01715">
    <property type="entry name" value="IPPT"/>
    <property type="match status" value="1"/>
</dbReference>
<dbReference type="Proteomes" id="UP000570595">
    <property type="component" value="Unassembled WGS sequence"/>
</dbReference>
<comment type="similarity">
    <text evidence="1 5">Belongs to the IPP transferase family.</text>
</comment>
<dbReference type="Gene3D" id="1.10.20.140">
    <property type="match status" value="1"/>
</dbReference>